<accession>A8DJB0</accession>
<proteinExistence type="predicted"/>
<evidence type="ECO:0000313" key="1">
    <source>
        <dbReference type="EMBL" id="ABV27259.1"/>
    </source>
</evidence>
<dbReference type="EMBL" id="EF531339">
    <property type="protein sequence ID" value="ABV27259.1"/>
    <property type="molecule type" value="Genomic_DNA"/>
</dbReference>
<dbReference type="AlphaFoldDB" id="A8DJB0"/>
<gene>
    <name evidence="1" type="ORF">YS_M60-F11.003</name>
</gene>
<sequence>MPYRPGMPVKGTEQSSILCKLPKNQKFLYLGLMFYFRFDNLPGALLGSGTESQGIV</sequence>
<protein>
    <submittedName>
        <fullName evidence="1">Uncharacterized protein</fullName>
    </submittedName>
</protein>
<organism evidence="1">
    <name type="scientific">Chloracidobacterium thermophilum</name>
    <dbReference type="NCBI Taxonomy" id="458033"/>
    <lineage>
        <taxon>Bacteria</taxon>
        <taxon>Pseudomonadati</taxon>
        <taxon>Acidobacteriota</taxon>
        <taxon>Terriglobia</taxon>
        <taxon>Terriglobales</taxon>
        <taxon>Acidobacteriaceae</taxon>
        <taxon>Chloracidobacterium</taxon>
    </lineage>
</organism>
<name>A8DJB0_9BACT</name>
<reference evidence="1" key="1">
    <citation type="journal article" date="2007" name="Science">
        <title>Candidatus Chloracidobacterium thermophilum: an aerobic phototrophic Acidobacterium.</title>
        <authorList>
            <person name="Bryant D.A."/>
            <person name="Costas A.M."/>
            <person name="Maresca J.A."/>
            <person name="Chew A.G."/>
            <person name="Klatt C.G."/>
            <person name="Bateson M.M."/>
            <person name="Tallon L.J."/>
            <person name="Hostetler J."/>
            <person name="Nelson W.C."/>
            <person name="Heidelberg J.F."/>
            <person name="Ward D.M."/>
        </authorList>
    </citation>
    <scope>NUCLEOTIDE SEQUENCE</scope>
</reference>